<protein>
    <recommendedName>
        <fullName evidence="3">SPRY domain-containing protein</fullName>
    </recommendedName>
</protein>
<accession>A0A1L0AUT1</accession>
<keyword evidence="5" id="KW-1185">Reference proteome</keyword>
<feature type="transmembrane region" description="Helical" evidence="2">
    <location>
        <begin position="20"/>
        <end position="46"/>
    </location>
</feature>
<feature type="region of interest" description="Disordered" evidence="1">
    <location>
        <begin position="56"/>
        <end position="78"/>
    </location>
</feature>
<name>A0A1L0AUT1_9ASCO</name>
<dbReference type="InterPro" id="IPR043136">
    <property type="entry name" value="B30.2/SPRY_sf"/>
</dbReference>
<dbReference type="InterPro" id="IPR003877">
    <property type="entry name" value="SPRY_dom"/>
</dbReference>
<evidence type="ECO:0000256" key="1">
    <source>
        <dbReference type="SAM" id="MobiDB-lite"/>
    </source>
</evidence>
<dbReference type="GO" id="GO:1990756">
    <property type="term" value="F:ubiquitin-like ligase-substrate adaptor activity"/>
    <property type="evidence" value="ECO:0007669"/>
    <property type="project" value="EnsemblFungi"/>
</dbReference>
<keyword evidence="2" id="KW-0472">Membrane</keyword>
<evidence type="ECO:0000259" key="3">
    <source>
        <dbReference type="SMART" id="SM00449"/>
    </source>
</evidence>
<keyword evidence="2" id="KW-0812">Transmembrane</keyword>
<dbReference type="Proteomes" id="UP000183365">
    <property type="component" value="Unassembled WGS sequence"/>
</dbReference>
<dbReference type="Pfam" id="PF00622">
    <property type="entry name" value="SPRY"/>
    <property type="match status" value="1"/>
</dbReference>
<gene>
    <name evidence="4" type="ORF">HGUI_00064</name>
</gene>
<evidence type="ECO:0000313" key="5">
    <source>
        <dbReference type="Proteomes" id="UP000183365"/>
    </source>
</evidence>
<feature type="domain" description="SPRY" evidence="3">
    <location>
        <begin position="288"/>
        <end position="414"/>
    </location>
</feature>
<keyword evidence="2" id="KW-1133">Transmembrane helix</keyword>
<dbReference type="AlphaFoldDB" id="A0A1L0AUT1"/>
<dbReference type="Gene3D" id="2.60.120.920">
    <property type="match status" value="1"/>
</dbReference>
<dbReference type="VEuPathDB" id="FungiDB:HGUI_00064"/>
<evidence type="ECO:0000256" key="2">
    <source>
        <dbReference type="SAM" id="Phobius"/>
    </source>
</evidence>
<organism evidence="4 5">
    <name type="scientific">Hanseniaspora guilliermondii</name>
    <dbReference type="NCBI Taxonomy" id="56406"/>
    <lineage>
        <taxon>Eukaryota</taxon>
        <taxon>Fungi</taxon>
        <taxon>Dikarya</taxon>
        <taxon>Ascomycota</taxon>
        <taxon>Saccharomycotina</taxon>
        <taxon>Saccharomycetes</taxon>
        <taxon>Saccharomycodales</taxon>
        <taxon>Saccharomycodaceae</taxon>
        <taxon>Hanseniaspora</taxon>
    </lineage>
</organism>
<dbReference type="GO" id="GO:0043328">
    <property type="term" value="P:protein transport to vacuole involved in ubiquitin-dependent protein catabolic process via the multivesicular body sorting pathway"/>
    <property type="evidence" value="ECO:0007669"/>
    <property type="project" value="EnsemblFungi"/>
</dbReference>
<dbReference type="EMBL" id="FQNF01000001">
    <property type="protein sequence ID" value="SGZ37864.1"/>
    <property type="molecule type" value="Genomic_DNA"/>
</dbReference>
<dbReference type="GO" id="GO:0000324">
    <property type="term" value="C:fungal-type vacuole"/>
    <property type="evidence" value="ECO:0007669"/>
    <property type="project" value="EnsemblFungi"/>
</dbReference>
<feature type="compositionally biased region" description="Acidic residues" evidence="1">
    <location>
        <begin position="56"/>
        <end position="66"/>
    </location>
</feature>
<dbReference type="OrthoDB" id="258495at2759"/>
<evidence type="ECO:0000313" key="4">
    <source>
        <dbReference type="EMBL" id="SGZ37864.1"/>
    </source>
</evidence>
<reference evidence="5" key="1">
    <citation type="submission" date="2016-11" db="EMBL/GenBank/DDBJ databases">
        <authorList>
            <person name="Guldener U."/>
        </authorList>
    </citation>
    <scope>NUCLEOTIDE SEQUENCE [LARGE SCALE GENOMIC DNA]</scope>
</reference>
<proteinExistence type="predicted"/>
<dbReference type="SMART" id="SM00449">
    <property type="entry name" value="SPRY"/>
    <property type="match status" value="1"/>
</dbReference>
<sequence length="466" mass="53600">MLINEPSLPPDNGEGDLNDALISLIVMLISMGITILLLLIIGIIIVNFREDDESDLESDYDEDSDLENQPLLSSDDTPEYSSITNRFFSLLGFNKETAPKKKSKHKSSFMMKEEEANYLCKQFVIEKGFVGSNIFPNYNVFNNKRFTLRKYLQRLNLDMVNNQENRESYANILLKVFNDNERADYERKVYESNDKTEIELYERLQGFESNNPPVVKEFNTMNNIKLKQRVHFRGIQSYQFLSSFKDSLGDDDTFRPSFIVNDKLNIQFTKHNSLSSSVMNLPIPKNSKDCCYFEAKIYFNKWSLATEDIFSVGLVTIPYPYFVMPGYSNISIAYESNGDLMINKYRNEGVLPKLSNGDVVGFGYRYKSGLLFITYNGKKVMDIPNKHAIELFVSCGKRGNQSDLVMEFNIGQYGYVFIEANVRKYAFDPNIEGTVGVPPSYQNKEKDKLIIPSVMPEEEKTPPPEY</sequence>